<evidence type="ECO:0000313" key="2">
    <source>
        <dbReference type="EMBL" id="EWC61602.1"/>
    </source>
</evidence>
<name>W7IXN2_9PSEU</name>
<organism evidence="2 3">
    <name type="scientific">Actinokineospora spheciospongiae</name>
    <dbReference type="NCBI Taxonomy" id="909613"/>
    <lineage>
        <taxon>Bacteria</taxon>
        <taxon>Bacillati</taxon>
        <taxon>Actinomycetota</taxon>
        <taxon>Actinomycetes</taxon>
        <taxon>Pseudonocardiales</taxon>
        <taxon>Pseudonocardiaceae</taxon>
        <taxon>Actinokineospora</taxon>
    </lineage>
</organism>
<sequence length="422" mass="42775">MNVSETRKRRRLAVKSALAAVVLGAAGGGIYYSTSAATAGETPVGAAFGCVLPGGDRVDVPIEFGVGIPNTATAGTQVTAKPSAKIVLPATAVDKLRAGGETALDASLTPAMTLVEGTTRTELKATPLAVKAMTLPAQGDLNLTLEGAPVAFTPKAAGTAQVELTGLTAQMLVGTTEITCTATTDSGALGTFDVTAAAPAPAAPPAQAQALPDPGVGTLADPEPLRVNFEVTVVAKPPKLQGAQITLRGTLKTLLPITLPVPPDGNDMTGELLLDPAKNTYLVVFRFMPVFNDIYATEGTVSGKVKVILGASPVGETNGVSRVKLRVDNVWQGGTASGTGVHLMDPGVDCHTAGPMEVPITGNIGLGQGVETDIKSTATVPPFTGCRGKTGEDLSRLFSGLVSGPGTEVLIHLKSLCIGCPK</sequence>
<reference evidence="2 3" key="1">
    <citation type="journal article" date="2014" name="Genome Announc.">
        <title>Draft Genome Sequence of the Antitrypanosomally Active Sponge-Associated Bacterium Actinokineospora sp. Strain EG49.</title>
        <authorList>
            <person name="Harjes J."/>
            <person name="Ryu T."/>
            <person name="Abdelmohsen U.R."/>
            <person name="Moitinho-Silva L."/>
            <person name="Horn H."/>
            <person name="Ravasi T."/>
            <person name="Hentschel U."/>
        </authorList>
    </citation>
    <scope>NUCLEOTIDE SEQUENCE [LARGE SCALE GENOMIC DNA]</scope>
    <source>
        <strain evidence="2 3">EG49</strain>
    </source>
</reference>
<dbReference type="PATRIC" id="fig|909613.9.peg.3125"/>
<dbReference type="PROSITE" id="PS51318">
    <property type="entry name" value="TAT"/>
    <property type="match status" value="1"/>
</dbReference>
<feature type="transmembrane region" description="Helical" evidence="1">
    <location>
        <begin position="12"/>
        <end position="32"/>
    </location>
</feature>
<dbReference type="Proteomes" id="UP000019277">
    <property type="component" value="Unassembled WGS sequence"/>
</dbReference>
<keyword evidence="3" id="KW-1185">Reference proteome</keyword>
<gene>
    <name evidence="2" type="ORF">UO65_3123</name>
</gene>
<dbReference type="AlphaFoldDB" id="W7IXN2"/>
<comment type="caution">
    <text evidence="2">The sequence shown here is derived from an EMBL/GenBank/DDBJ whole genome shotgun (WGS) entry which is preliminary data.</text>
</comment>
<dbReference type="RefSeq" id="WP_035283077.1">
    <property type="nucleotide sequence ID" value="NZ_AYXG01000104.1"/>
</dbReference>
<dbReference type="OrthoDB" id="3821392at2"/>
<accession>W7IXN2</accession>
<keyword evidence="1" id="KW-1133">Transmembrane helix</keyword>
<dbReference type="InterPro" id="IPR006311">
    <property type="entry name" value="TAT_signal"/>
</dbReference>
<evidence type="ECO:0000256" key="1">
    <source>
        <dbReference type="SAM" id="Phobius"/>
    </source>
</evidence>
<protein>
    <submittedName>
        <fullName evidence="2">Uncharacterized protein</fullName>
    </submittedName>
</protein>
<proteinExistence type="predicted"/>
<dbReference type="STRING" id="909613.UO65_3123"/>
<keyword evidence="1" id="KW-0812">Transmembrane</keyword>
<dbReference type="EMBL" id="AYXG01000104">
    <property type="protein sequence ID" value="EWC61602.1"/>
    <property type="molecule type" value="Genomic_DNA"/>
</dbReference>
<keyword evidence="1" id="KW-0472">Membrane</keyword>
<evidence type="ECO:0000313" key="3">
    <source>
        <dbReference type="Proteomes" id="UP000019277"/>
    </source>
</evidence>